<gene>
    <name evidence="1" type="ORF">GCM10011354_33690</name>
</gene>
<reference evidence="1" key="2">
    <citation type="submission" date="2020-09" db="EMBL/GenBank/DDBJ databases">
        <authorList>
            <person name="Sun Q."/>
            <person name="Zhou Y."/>
        </authorList>
    </citation>
    <scope>NUCLEOTIDE SEQUENCE</scope>
    <source>
        <strain evidence="1">CGMCC 1.14988</strain>
    </source>
</reference>
<dbReference type="EMBL" id="BMHA01000015">
    <property type="protein sequence ID" value="GGI09361.1"/>
    <property type="molecule type" value="Genomic_DNA"/>
</dbReference>
<proteinExistence type="predicted"/>
<dbReference type="Proteomes" id="UP000650511">
    <property type="component" value="Unassembled WGS sequence"/>
</dbReference>
<organism evidence="1 2">
    <name type="scientific">Egicoccus halophilus</name>
    <dbReference type="NCBI Taxonomy" id="1670830"/>
    <lineage>
        <taxon>Bacteria</taxon>
        <taxon>Bacillati</taxon>
        <taxon>Actinomycetota</taxon>
        <taxon>Nitriliruptoria</taxon>
        <taxon>Egicoccales</taxon>
        <taxon>Egicoccaceae</taxon>
        <taxon>Egicoccus</taxon>
    </lineage>
</organism>
<reference evidence="1" key="1">
    <citation type="journal article" date="2014" name="Int. J. Syst. Evol. Microbiol.">
        <title>Complete genome sequence of Corynebacterium casei LMG S-19264T (=DSM 44701T), isolated from a smear-ripened cheese.</title>
        <authorList>
            <consortium name="US DOE Joint Genome Institute (JGI-PGF)"/>
            <person name="Walter F."/>
            <person name="Albersmeier A."/>
            <person name="Kalinowski J."/>
            <person name="Ruckert C."/>
        </authorList>
    </citation>
    <scope>NUCLEOTIDE SEQUENCE</scope>
    <source>
        <strain evidence="1">CGMCC 1.14988</strain>
    </source>
</reference>
<dbReference type="AlphaFoldDB" id="A0A8J3AAQ1"/>
<evidence type="ECO:0000313" key="1">
    <source>
        <dbReference type="EMBL" id="GGI09361.1"/>
    </source>
</evidence>
<sequence>MTTASRDRERAAAIGNTEALGEVLRRETAAVAEARVCAGGEPWAELLHSDEYARILGAFIMNLINNERTNATERGVAIHDLNANALTQAVQQVRQGQT</sequence>
<protein>
    <submittedName>
        <fullName evidence="1">Uncharacterized protein</fullName>
    </submittedName>
</protein>
<accession>A0A8J3AAQ1</accession>
<name>A0A8J3AAQ1_9ACTN</name>
<comment type="caution">
    <text evidence="1">The sequence shown here is derived from an EMBL/GenBank/DDBJ whole genome shotgun (WGS) entry which is preliminary data.</text>
</comment>
<evidence type="ECO:0000313" key="2">
    <source>
        <dbReference type="Proteomes" id="UP000650511"/>
    </source>
</evidence>
<dbReference type="RefSeq" id="WP_188584446.1">
    <property type="nucleotide sequence ID" value="NZ_BMHA01000015.1"/>
</dbReference>
<keyword evidence="2" id="KW-1185">Reference proteome</keyword>